<sequence>MTRLFSTANSLFFEYVVPSGLPVVSVVESLASSVMLINLVPILVVQSSPFSRKSLVSPTSLTLISSSALGRDQSWPPYETRVSLTNMLGPQLLRSSSG</sequence>
<evidence type="ECO:0000313" key="2">
    <source>
        <dbReference type="Proteomes" id="UP001386955"/>
    </source>
</evidence>
<dbReference type="EMBL" id="JAYMYS010000004">
    <property type="protein sequence ID" value="KAK7395698.1"/>
    <property type="molecule type" value="Genomic_DNA"/>
</dbReference>
<protein>
    <submittedName>
        <fullName evidence="1">Uncharacterized protein</fullName>
    </submittedName>
</protein>
<dbReference type="Proteomes" id="UP001386955">
    <property type="component" value="Unassembled WGS sequence"/>
</dbReference>
<keyword evidence="2" id="KW-1185">Reference proteome</keyword>
<evidence type="ECO:0000313" key="1">
    <source>
        <dbReference type="EMBL" id="KAK7395698.1"/>
    </source>
</evidence>
<organism evidence="1 2">
    <name type="scientific">Psophocarpus tetragonolobus</name>
    <name type="common">Winged bean</name>
    <name type="synonym">Dolichos tetragonolobus</name>
    <dbReference type="NCBI Taxonomy" id="3891"/>
    <lineage>
        <taxon>Eukaryota</taxon>
        <taxon>Viridiplantae</taxon>
        <taxon>Streptophyta</taxon>
        <taxon>Embryophyta</taxon>
        <taxon>Tracheophyta</taxon>
        <taxon>Spermatophyta</taxon>
        <taxon>Magnoliopsida</taxon>
        <taxon>eudicotyledons</taxon>
        <taxon>Gunneridae</taxon>
        <taxon>Pentapetalae</taxon>
        <taxon>rosids</taxon>
        <taxon>fabids</taxon>
        <taxon>Fabales</taxon>
        <taxon>Fabaceae</taxon>
        <taxon>Papilionoideae</taxon>
        <taxon>50 kb inversion clade</taxon>
        <taxon>NPAAA clade</taxon>
        <taxon>indigoferoid/millettioid clade</taxon>
        <taxon>Phaseoleae</taxon>
        <taxon>Psophocarpus</taxon>
    </lineage>
</organism>
<reference evidence="1 2" key="1">
    <citation type="submission" date="2024-01" db="EMBL/GenBank/DDBJ databases">
        <title>The genomes of 5 underutilized Papilionoideae crops provide insights into root nodulation and disease resistanc.</title>
        <authorList>
            <person name="Jiang F."/>
        </authorList>
    </citation>
    <scope>NUCLEOTIDE SEQUENCE [LARGE SCALE GENOMIC DNA]</scope>
    <source>
        <strain evidence="1">DUOXIRENSHENG_FW03</strain>
        <tissue evidence="1">Leaves</tissue>
    </source>
</reference>
<proteinExistence type="predicted"/>
<comment type="caution">
    <text evidence="1">The sequence shown here is derived from an EMBL/GenBank/DDBJ whole genome shotgun (WGS) entry which is preliminary data.</text>
</comment>
<gene>
    <name evidence="1" type="ORF">VNO78_16264</name>
</gene>
<accession>A0AAN9XKM5</accession>
<name>A0AAN9XKM5_PSOTE</name>
<dbReference type="AlphaFoldDB" id="A0AAN9XKM5"/>